<comment type="subcellular location">
    <subcellularLocation>
        <location evidence="2">Cytoplasm</location>
    </subcellularLocation>
    <subcellularLocation>
        <location evidence="1">Nucleus</location>
    </subcellularLocation>
</comment>
<evidence type="ECO:0000256" key="6">
    <source>
        <dbReference type="ARBA" id="ARBA00022927"/>
    </source>
</evidence>
<comment type="caution">
    <text evidence="9">The sequence shown here is derived from an EMBL/GenBank/DDBJ whole genome shotgun (WGS) entry which is preliminary data.</text>
</comment>
<organism evidence="9 10">
    <name type="scientific">Ananas comosus</name>
    <name type="common">Pineapple</name>
    <name type="synonym">Ananas ananas</name>
    <dbReference type="NCBI Taxonomy" id="4615"/>
    <lineage>
        <taxon>Eukaryota</taxon>
        <taxon>Viridiplantae</taxon>
        <taxon>Streptophyta</taxon>
        <taxon>Embryophyta</taxon>
        <taxon>Tracheophyta</taxon>
        <taxon>Spermatophyta</taxon>
        <taxon>Magnoliopsida</taxon>
        <taxon>Liliopsida</taxon>
        <taxon>Poales</taxon>
        <taxon>Bromeliaceae</taxon>
        <taxon>Bromelioideae</taxon>
        <taxon>Ananas</taxon>
    </lineage>
</organism>
<accession>A0A199UK87</accession>
<keyword evidence="5" id="KW-0963">Cytoplasm</keyword>
<dbReference type="GO" id="GO:0005643">
    <property type="term" value="C:nuclear pore"/>
    <property type="evidence" value="ECO:0007669"/>
    <property type="project" value="TreeGrafter"/>
</dbReference>
<dbReference type="GO" id="GO:0006611">
    <property type="term" value="P:protein export from nucleus"/>
    <property type="evidence" value="ECO:0007669"/>
    <property type="project" value="TreeGrafter"/>
</dbReference>
<keyword evidence="6" id="KW-0653">Protein transport</keyword>
<evidence type="ECO:0000313" key="10">
    <source>
        <dbReference type="Proteomes" id="UP000092600"/>
    </source>
</evidence>
<dbReference type="EMBL" id="LSRQ01007054">
    <property type="protein sequence ID" value="OAY65302.1"/>
    <property type="molecule type" value="Genomic_DNA"/>
</dbReference>
<dbReference type="Gene3D" id="1.25.10.10">
    <property type="entry name" value="Leucine-rich Repeat Variant"/>
    <property type="match status" value="2"/>
</dbReference>
<sequence>MQGFPGGLPDLAHLQATMNAIEHACSLIQMHMNPAEAESVIASLHSSHMPYQTCRFIIETSKVPNARFQAAGAIGDAAIREWGILIDENKRSLIIFCLQYVMEHASAPDAYVQSKVSAVAARLCLTIFFSGEAIYFGQPWLWPTVCRDQFCGILGTHYQLCLLEGPSLFLQLFELEFYCWAQAALLSVSNKILEHPTSVPEEKVCSAALRLMFQILNWDFKHAANEPDNSHSRINTLTSGIRHDAVMLKKFDHSLVKPGPTWNDVLISSGHTSWLLNFYATLREKCSYDTLWIDSPIAVSARQLIVQLCSLAGAVFPSDNGETQIKHIALILSAIIQWIDPPDVISASIQSGQSESEFIDGCHALLSMASLTSAMLFDNLLTSVRPYGTIHVLSSLTSEVVKILTVNQDEEETWSADALDILLETWSVTLGQMDGDKTILPHDRVFAASSLFNTIVESHLKAAADSALDENDDTEYFHASVSKRDERLASYALIARAAADMTVPFLVRLFSERFSLLSQRISGNESTRTLEELYWLLLITGHVLTDSGEGETALVNYTIFQAVFGYGNEINAVIWFLARWVATYLLPLDTRKEQISTTYHDDGSQHESQFSRKILLTFAVEHNQVDFVLDSVVRISVATLTLYPGENELQALTCQKLLAALVRHKQISIRLLLLDSWRDLARAFANERALFSVNARIQRSLAETLVCAASFIKDSEASAQYLRDLLGPIVACLVDNSSRNDLKAVAQQADAIYMVSCLLERLRGAARATQPRTQKALFEMGHSMMNPLLTLLEAYKNQFVVDFVDGQVVYLGAKETTILINFCLRLLQIYSCNNIGKISLSLSTSLRSEAQVEKYKDLRALLQLLTNICSKDLVDFSSVGDDENTTDISEVIYVGLHIVTPLISLDLLKYPKLSRDYFALVSHMLEVYPEKVAQLNKDAFAHVIGTLDFGIQHQACRDIDVFEKCLSAVNALASYHFKQRSAGKEGLSAQTVESQGSNGKLQESIASHFLRLLMQLLLFEDFRMELAGSAADALLPLLLCEQDLYQRLVQELLERQPIPALKSRLASAFHSLTSSNQLSSSLNRPNRQRFRKNLHEFLVEVSGFMRIK</sequence>
<dbReference type="STRING" id="4615.A0A199UK87"/>
<dbReference type="GO" id="GO:0005737">
    <property type="term" value="C:cytoplasm"/>
    <property type="evidence" value="ECO:0007669"/>
    <property type="project" value="UniProtKB-SubCell"/>
</dbReference>
<evidence type="ECO:0000256" key="1">
    <source>
        <dbReference type="ARBA" id="ARBA00004123"/>
    </source>
</evidence>
<dbReference type="Proteomes" id="UP000092600">
    <property type="component" value="Unassembled WGS sequence"/>
</dbReference>
<dbReference type="AlphaFoldDB" id="A0A199UK87"/>
<proteinExistence type="inferred from homology"/>
<keyword evidence="4" id="KW-0813">Transport</keyword>
<dbReference type="PANTHER" id="PTHR12596:SF1">
    <property type="entry name" value="EXPORTIN-4"/>
    <property type="match status" value="1"/>
</dbReference>
<dbReference type="GO" id="GO:0005049">
    <property type="term" value="F:nuclear export signal receptor activity"/>
    <property type="evidence" value="ECO:0007669"/>
    <property type="project" value="InterPro"/>
</dbReference>
<dbReference type="FunFam" id="1.25.10.10:FF:000287">
    <property type="entry name" value="Exportin-4 protein"/>
    <property type="match status" value="1"/>
</dbReference>
<evidence type="ECO:0000256" key="4">
    <source>
        <dbReference type="ARBA" id="ARBA00022448"/>
    </source>
</evidence>
<keyword evidence="7" id="KW-0539">Nucleus</keyword>
<protein>
    <recommendedName>
        <fullName evidence="8">Exportin-4</fullName>
    </recommendedName>
</protein>
<evidence type="ECO:0000256" key="8">
    <source>
        <dbReference type="ARBA" id="ARBA00040444"/>
    </source>
</evidence>
<evidence type="ECO:0000256" key="2">
    <source>
        <dbReference type="ARBA" id="ARBA00004496"/>
    </source>
</evidence>
<name>A0A199UK87_ANACO</name>
<evidence type="ECO:0000256" key="5">
    <source>
        <dbReference type="ARBA" id="ARBA00022490"/>
    </source>
</evidence>
<dbReference type="InterPro" id="IPR016024">
    <property type="entry name" value="ARM-type_fold"/>
</dbReference>
<evidence type="ECO:0000313" key="9">
    <source>
        <dbReference type="EMBL" id="OAY65302.1"/>
    </source>
</evidence>
<evidence type="ECO:0000256" key="7">
    <source>
        <dbReference type="ARBA" id="ARBA00023242"/>
    </source>
</evidence>
<reference evidence="9 10" key="1">
    <citation type="journal article" date="2016" name="DNA Res.">
        <title>The draft genome of MD-2 pineapple using hybrid error correction of long reads.</title>
        <authorList>
            <person name="Redwan R.M."/>
            <person name="Saidin A."/>
            <person name="Kumar S.V."/>
        </authorList>
    </citation>
    <scope>NUCLEOTIDE SEQUENCE [LARGE SCALE GENOMIC DNA]</scope>
    <source>
        <strain evidence="10">cv. MD2</strain>
        <tissue evidence="9">Leaf</tissue>
    </source>
</reference>
<comment type="similarity">
    <text evidence="3">Belongs to the exportin family.</text>
</comment>
<evidence type="ECO:0000256" key="3">
    <source>
        <dbReference type="ARBA" id="ARBA00009466"/>
    </source>
</evidence>
<dbReference type="InterPro" id="IPR044189">
    <property type="entry name" value="XPO4/7-like"/>
</dbReference>
<dbReference type="InterPro" id="IPR011989">
    <property type="entry name" value="ARM-like"/>
</dbReference>
<dbReference type="SUPFAM" id="SSF48371">
    <property type="entry name" value="ARM repeat"/>
    <property type="match status" value="1"/>
</dbReference>
<gene>
    <name evidence="9" type="ORF">ACMD2_11093</name>
</gene>
<dbReference type="PANTHER" id="PTHR12596">
    <property type="entry name" value="EXPORTIN 4,7-RELATED"/>
    <property type="match status" value="1"/>
</dbReference>